<evidence type="ECO:0000259" key="6">
    <source>
        <dbReference type="PROSITE" id="PS50865"/>
    </source>
</evidence>
<dbReference type="InterPro" id="IPR011990">
    <property type="entry name" value="TPR-like_helical_dom_sf"/>
</dbReference>
<evidence type="ECO:0000313" key="7">
    <source>
        <dbReference type="EMBL" id="PTQ47385.1"/>
    </source>
</evidence>
<dbReference type="PANTHER" id="PTHR46758">
    <property type="entry name" value="MYND DOMAIN-CONTAINING"/>
    <property type="match status" value="1"/>
</dbReference>
<dbReference type="Gene3D" id="6.10.140.2220">
    <property type="match status" value="1"/>
</dbReference>
<feature type="region of interest" description="Disordered" evidence="5">
    <location>
        <begin position="415"/>
        <end position="438"/>
    </location>
</feature>
<evidence type="ECO:0000256" key="3">
    <source>
        <dbReference type="ARBA" id="ARBA00022833"/>
    </source>
</evidence>
<evidence type="ECO:0000256" key="2">
    <source>
        <dbReference type="ARBA" id="ARBA00022771"/>
    </source>
</evidence>
<evidence type="ECO:0000256" key="4">
    <source>
        <dbReference type="PROSITE-ProRule" id="PRU00134"/>
    </source>
</evidence>
<gene>
    <name evidence="7" type="ORF">MARPO_0008s0147</name>
</gene>
<accession>A0A2R6XMP5</accession>
<dbReference type="SUPFAM" id="SSF81901">
    <property type="entry name" value="HCP-like"/>
    <property type="match status" value="1"/>
</dbReference>
<feature type="domain" description="MYND-type" evidence="6">
    <location>
        <begin position="366"/>
        <end position="408"/>
    </location>
</feature>
<dbReference type="InterPro" id="IPR057136">
    <property type="entry name" value="At2g35280_TPR_dom"/>
</dbReference>
<dbReference type="GO" id="GO:0008270">
    <property type="term" value="F:zinc ion binding"/>
    <property type="evidence" value="ECO:0007669"/>
    <property type="project" value="UniProtKB-KW"/>
</dbReference>
<dbReference type="Proteomes" id="UP000244005">
    <property type="component" value="Unassembled WGS sequence"/>
</dbReference>
<dbReference type="InterPro" id="IPR044508">
    <property type="entry name" value="At5g50450/At1g67340-like"/>
</dbReference>
<dbReference type="EMBL" id="KZ772680">
    <property type="protein sequence ID" value="PTQ47385.1"/>
    <property type="molecule type" value="Genomic_DNA"/>
</dbReference>
<evidence type="ECO:0000256" key="5">
    <source>
        <dbReference type="SAM" id="MobiDB-lite"/>
    </source>
</evidence>
<evidence type="ECO:0000256" key="1">
    <source>
        <dbReference type="ARBA" id="ARBA00022723"/>
    </source>
</evidence>
<keyword evidence="2 4" id="KW-0863">Zinc-finger</keyword>
<dbReference type="PROSITE" id="PS50865">
    <property type="entry name" value="ZF_MYND_2"/>
    <property type="match status" value="1"/>
</dbReference>
<dbReference type="FunFam" id="6.10.140.2220:FF:000033">
    <property type="entry name" value="Predicted protein"/>
    <property type="match status" value="1"/>
</dbReference>
<keyword evidence="1" id="KW-0479">Metal-binding</keyword>
<feature type="compositionally biased region" description="Acidic residues" evidence="5">
    <location>
        <begin position="416"/>
        <end position="438"/>
    </location>
</feature>
<dbReference type="Pfam" id="PF01753">
    <property type="entry name" value="zf-MYND"/>
    <property type="match status" value="1"/>
</dbReference>
<reference evidence="8" key="1">
    <citation type="journal article" date="2017" name="Cell">
        <title>Insights into land plant evolution garnered from the Marchantia polymorpha genome.</title>
        <authorList>
            <person name="Bowman J.L."/>
            <person name="Kohchi T."/>
            <person name="Yamato K.T."/>
            <person name="Jenkins J."/>
            <person name="Shu S."/>
            <person name="Ishizaki K."/>
            <person name="Yamaoka S."/>
            <person name="Nishihama R."/>
            <person name="Nakamura Y."/>
            <person name="Berger F."/>
            <person name="Adam C."/>
            <person name="Aki S.S."/>
            <person name="Althoff F."/>
            <person name="Araki T."/>
            <person name="Arteaga-Vazquez M.A."/>
            <person name="Balasubrmanian S."/>
            <person name="Barry K."/>
            <person name="Bauer D."/>
            <person name="Boehm C.R."/>
            <person name="Briginshaw L."/>
            <person name="Caballero-Perez J."/>
            <person name="Catarino B."/>
            <person name="Chen F."/>
            <person name="Chiyoda S."/>
            <person name="Chovatia M."/>
            <person name="Davies K.M."/>
            <person name="Delmans M."/>
            <person name="Demura T."/>
            <person name="Dierschke T."/>
            <person name="Dolan L."/>
            <person name="Dorantes-Acosta A.E."/>
            <person name="Eklund D.M."/>
            <person name="Florent S.N."/>
            <person name="Flores-Sandoval E."/>
            <person name="Fujiyama A."/>
            <person name="Fukuzawa H."/>
            <person name="Galik B."/>
            <person name="Grimanelli D."/>
            <person name="Grimwood J."/>
            <person name="Grossniklaus U."/>
            <person name="Hamada T."/>
            <person name="Haseloff J."/>
            <person name="Hetherington A.J."/>
            <person name="Higo A."/>
            <person name="Hirakawa Y."/>
            <person name="Hundley H.N."/>
            <person name="Ikeda Y."/>
            <person name="Inoue K."/>
            <person name="Inoue S.I."/>
            <person name="Ishida S."/>
            <person name="Jia Q."/>
            <person name="Kakita M."/>
            <person name="Kanazawa T."/>
            <person name="Kawai Y."/>
            <person name="Kawashima T."/>
            <person name="Kennedy M."/>
            <person name="Kinose K."/>
            <person name="Kinoshita T."/>
            <person name="Kohara Y."/>
            <person name="Koide E."/>
            <person name="Komatsu K."/>
            <person name="Kopischke S."/>
            <person name="Kubo M."/>
            <person name="Kyozuka J."/>
            <person name="Lagercrantz U."/>
            <person name="Lin S.S."/>
            <person name="Lindquist E."/>
            <person name="Lipzen A.M."/>
            <person name="Lu C.W."/>
            <person name="De Luna E."/>
            <person name="Martienssen R.A."/>
            <person name="Minamino N."/>
            <person name="Mizutani M."/>
            <person name="Mizutani M."/>
            <person name="Mochizuki N."/>
            <person name="Monte I."/>
            <person name="Mosher R."/>
            <person name="Nagasaki H."/>
            <person name="Nakagami H."/>
            <person name="Naramoto S."/>
            <person name="Nishitani K."/>
            <person name="Ohtani M."/>
            <person name="Okamoto T."/>
            <person name="Okumura M."/>
            <person name="Phillips J."/>
            <person name="Pollak B."/>
            <person name="Reinders A."/>
            <person name="Rovekamp M."/>
            <person name="Sano R."/>
            <person name="Sawa S."/>
            <person name="Schmid M.W."/>
            <person name="Shirakawa M."/>
            <person name="Solano R."/>
            <person name="Spunde A."/>
            <person name="Suetsugu N."/>
            <person name="Sugano S."/>
            <person name="Sugiyama A."/>
            <person name="Sun R."/>
            <person name="Suzuki Y."/>
            <person name="Takenaka M."/>
            <person name="Takezawa D."/>
            <person name="Tomogane H."/>
            <person name="Tsuzuki M."/>
            <person name="Ueda T."/>
            <person name="Umeda M."/>
            <person name="Ward J.M."/>
            <person name="Watanabe Y."/>
            <person name="Yazaki K."/>
            <person name="Yokoyama R."/>
            <person name="Yoshitake Y."/>
            <person name="Yotsui I."/>
            <person name="Zachgo S."/>
            <person name="Schmutz J."/>
        </authorList>
    </citation>
    <scope>NUCLEOTIDE SEQUENCE [LARGE SCALE GENOMIC DNA]</scope>
    <source>
        <strain evidence="8">Tak-1</strain>
    </source>
</reference>
<evidence type="ECO:0000313" key="8">
    <source>
        <dbReference type="Proteomes" id="UP000244005"/>
    </source>
</evidence>
<keyword evidence="3" id="KW-0862">Zinc</keyword>
<dbReference type="OMA" id="HKMACAP"/>
<proteinExistence type="predicted"/>
<organism evidence="7 8">
    <name type="scientific">Marchantia polymorpha</name>
    <name type="common">Common liverwort</name>
    <name type="synonym">Marchantia aquatica</name>
    <dbReference type="NCBI Taxonomy" id="3197"/>
    <lineage>
        <taxon>Eukaryota</taxon>
        <taxon>Viridiplantae</taxon>
        <taxon>Streptophyta</taxon>
        <taxon>Embryophyta</taxon>
        <taxon>Marchantiophyta</taxon>
        <taxon>Marchantiopsida</taxon>
        <taxon>Marchantiidae</taxon>
        <taxon>Marchantiales</taxon>
        <taxon>Marchantiaceae</taxon>
        <taxon>Marchantia</taxon>
    </lineage>
</organism>
<dbReference type="Gene3D" id="1.25.40.10">
    <property type="entry name" value="Tetratricopeptide repeat domain"/>
    <property type="match status" value="1"/>
</dbReference>
<dbReference type="OrthoDB" id="265717at2759"/>
<protein>
    <recommendedName>
        <fullName evidence="6">MYND-type domain-containing protein</fullName>
    </recommendedName>
</protein>
<dbReference type="Gramene" id="Mp8g10750.1">
    <property type="protein sequence ID" value="Mp8g10750.1.cds"/>
    <property type="gene ID" value="Mp8g10750"/>
</dbReference>
<keyword evidence="8" id="KW-1185">Reference proteome</keyword>
<name>A0A2R6XMP5_MARPO</name>
<dbReference type="SUPFAM" id="SSF144232">
    <property type="entry name" value="HIT/MYND zinc finger-like"/>
    <property type="match status" value="1"/>
</dbReference>
<dbReference type="InterPro" id="IPR002893">
    <property type="entry name" value="Znf_MYND"/>
</dbReference>
<dbReference type="PANTHER" id="PTHR46758:SF2">
    <property type="entry name" value="OJ1485_B09.11 PROTEIN"/>
    <property type="match status" value="1"/>
</dbReference>
<dbReference type="AlphaFoldDB" id="A0A2R6XMP5"/>
<dbReference type="Pfam" id="PF23310">
    <property type="entry name" value="TPR_27"/>
    <property type="match status" value="1"/>
</dbReference>
<sequence length="438" mass="48077">MNSTSRSTMRNRFDFLSSNVSDEVSTHIDSDYNPFLVRKRRIFETALESRKLTRPTSSQTCTGSGFDVLPEDLIFYIFKAVISSASSPADFASTLLTCKRFNAAGTHHQVLVHASSGALAVKASSWSDHAYNFLKRCADAGNIEACYTLGMMRFYCLNNRGGGASLMAKAAMQSHAAALHSLAVIQFNGSGGTRKDKDLKAGVALCVRAATLGHVDAMRELGHCLQDGYGVLRNPYEGRRLLLEANAREAAAAVVANAPRLMETAFQLSPCSTVLCPEGHMTTSSSMHNSFVELGQRAVLDHARSQLREGLDRTHVYKLLQGGGSCSLLSDFGCTVPPPKLHIANKFLVDWFDINPPASGLRLCSHGNCGRPETRRHEFRRCSACGCVNYCSRACQALDWKIRHKYDCQPVADWGDREDPDQGAEEDEQVVYEDMDDS</sequence>